<organism evidence="1 2">
    <name type="scientific">Sutcliffiella cohnii</name>
    <dbReference type="NCBI Taxonomy" id="33932"/>
    <lineage>
        <taxon>Bacteria</taxon>
        <taxon>Bacillati</taxon>
        <taxon>Bacillota</taxon>
        <taxon>Bacilli</taxon>
        <taxon>Bacillales</taxon>
        <taxon>Bacillaceae</taxon>
        <taxon>Sutcliffiella</taxon>
    </lineage>
</organism>
<accession>A0A223KUL8</accession>
<dbReference type="Proteomes" id="UP000215224">
    <property type="component" value="Chromosome"/>
</dbReference>
<evidence type="ECO:0008006" key="3">
    <source>
        <dbReference type="Google" id="ProtNLM"/>
    </source>
</evidence>
<evidence type="ECO:0000313" key="1">
    <source>
        <dbReference type="EMBL" id="AST93166.1"/>
    </source>
</evidence>
<keyword evidence="2" id="KW-1185">Reference proteome</keyword>
<sequence length="115" mass="13013">MQMDEMIQDFVERVNEKSFITPILPTYPIICTIKTFNQVDVKLQFAKEGISIVEANVNGDVLIAGEEENITDLLKGVIPLSDPNIKFKGTYRHFLLLESIFVMAKHKSTNINIVS</sequence>
<dbReference type="EMBL" id="CP018866">
    <property type="protein sequence ID" value="AST93166.1"/>
    <property type="molecule type" value="Genomic_DNA"/>
</dbReference>
<name>A0A223KUL8_9BACI</name>
<reference evidence="1 2" key="1">
    <citation type="submission" date="2016-12" db="EMBL/GenBank/DDBJ databases">
        <title>The whole genome sequencing and assembly of Bacillus cohnii DSM 6307T strain.</title>
        <authorList>
            <person name="Lee Y.-J."/>
            <person name="Yi H."/>
            <person name="Bahn Y.-S."/>
            <person name="Kim J.F."/>
            <person name="Lee D.-W."/>
        </authorList>
    </citation>
    <scope>NUCLEOTIDE SEQUENCE [LARGE SCALE GENOMIC DNA]</scope>
    <source>
        <strain evidence="1 2">DSM 6307</strain>
    </source>
</reference>
<dbReference type="KEGG" id="bcoh:BC6307_18815"/>
<protein>
    <recommendedName>
        <fullName evidence="3">SCP2 domain-containing protein</fullName>
    </recommendedName>
</protein>
<proteinExistence type="predicted"/>
<dbReference type="AlphaFoldDB" id="A0A223KUL8"/>
<dbReference type="RefSeq" id="WP_066419551.1">
    <property type="nucleotide sequence ID" value="NZ_CP018866.1"/>
</dbReference>
<evidence type="ECO:0000313" key="2">
    <source>
        <dbReference type="Proteomes" id="UP000215224"/>
    </source>
</evidence>
<gene>
    <name evidence="1" type="ORF">BC6307_18815</name>
</gene>